<dbReference type="Gene3D" id="3.20.20.370">
    <property type="entry name" value="Glycoside hydrolase/deacetylase"/>
    <property type="match status" value="1"/>
</dbReference>
<dbReference type="GO" id="GO:0005975">
    <property type="term" value="P:carbohydrate metabolic process"/>
    <property type="evidence" value="ECO:0007669"/>
    <property type="project" value="InterPro"/>
</dbReference>
<evidence type="ECO:0000313" key="2">
    <source>
        <dbReference type="Proteomes" id="UP000004116"/>
    </source>
</evidence>
<comment type="caution">
    <text evidence="1">The sequence shown here is derived from an EMBL/GenBank/DDBJ whole genome shotgun (WGS) entry which is preliminary data.</text>
</comment>
<dbReference type="EMBL" id="AGCA01000015">
    <property type="protein sequence ID" value="EGY29963.1"/>
    <property type="molecule type" value="Genomic_DNA"/>
</dbReference>
<organism evidence="1 2">
    <name type="scientific">Candidatus Regiella insecticola 5.15</name>
    <dbReference type="NCBI Taxonomy" id="1005043"/>
    <lineage>
        <taxon>Bacteria</taxon>
        <taxon>Pseudomonadati</taxon>
        <taxon>Pseudomonadota</taxon>
        <taxon>Gammaproteobacteria</taxon>
        <taxon>Enterobacterales</taxon>
        <taxon>Enterobacteriaceae</taxon>
        <taxon>aphid secondary symbionts</taxon>
        <taxon>Candidatus Regiella</taxon>
    </lineage>
</organism>
<dbReference type="SUPFAM" id="SSF88713">
    <property type="entry name" value="Glycoside hydrolase/deacetylase"/>
    <property type="match status" value="1"/>
</dbReference>
<dbReference type="PANTHER" id="PTHR30105">
    <property type="entry name" value="UNCHARACTERIZED YIBQ-RELATED"/>
    <property type="match status" value="1"/>
</dbReference>
<evidence type="ECO:0000313" key="1">
    <source>
        <dbReference type="EMBL" id="EGY29963.1"/>
    </source>
</evidence>
<proteinExistence type="predicted"/>
<keyword evidence="2" id="KW-1185">Reference proteome</keyword>
<reference evidence="1 2" key="1">
    <citation type="journal article" date="2012" name="Genome Res.">
        <title>Genomic basis of endosymbiont-conferred protection against an insect parasitoid.</title>
        <authorList>
            <person name="Hansen A.K."/>
            <person name="Vorburger C."/>
            <person name="Moran N.A."/>
        </authorList>
    </citation>
    <scope>NUCLEOTIDE SEQUENCE [LARGE SCALE GENOMIC DNA]</scope>
    <source>
        <strain evidence="2">R5.15</strain>
    </source>
</reference>
<dbReference type="InterPro" id="IPR006837">
    <property type="entry name" value="Divergent_DAC"/>
</dbReference>
<protein>
    <recommendedName>
        <fullName evidence="3">Divergent polysaccharide deacetylase</fullName>
    </recommendedName>
</protein>
<dbReference type="AlphaFoldDB" id="G2GWB6"/>
<evidence type="ECO:0008006" key="3">
    <source>
        <dbReference type="Google" id="ProtNLM"/>
    </source>
</evidence>
<name>G2GWB6_9ENTR</name>
<gene>
    <name evidence="1" type="ORF">Rin_00000450</name>
</gene>
<dbReference type="Pfam" id="PF04748">
    <property type="entry name" value="Polysacc_deac_2"/>
    <property type="match status" value="1"/>
</dbReference>
<dbReference type="CDD" id="cd10936">
    <property type="entry name" value="CE4_DAC2"/>
    <property type="match status" value="1"/>
</dbReference>
<accession>G2GWB6</accession>
<dbReference type="Proteomes" id="UP000004116">
    <property type="component" value="Unassembled WGS sequence"/>
</dbReference>
<sequence>MHHFKIPLLLLSSILWIVSGTEASIPFAFEAAALLAASPRSNHVACLRSSGLTPWPPSGNFKDKGYKLAIVIDDFGYRPVNENKILQLPLPISIAILPHAPYARSMAIKAHNQGREILIHLPMAPLSKQPLERDTLHPQMGVEEIQRIIRQAIINVPYAVGMNNHMGSAMTSNLPAMKKVMQVLDQYQLYFLDSLTISNSQVSRAAQGTGSKL</sequence>
<dbReference type="PANTHER" id="PTHR30105:SF2">
    <property type="entry name" value="DIVERGENT POLYSACCHARIDE DEACETYLASE SUPERFAMILY"/>
    <property type="match status" value="1"/>
</dbReference>
<dbReference type="InterPro" id="IPR011330">
    <property type="entry name" value="Glyco_hydro/deAcase_b/a-brl"/>
</dbReference>